<dbReference type="RefSeq" id="WP_125671513.1">
    <property type="nucleotide sequence ID" value="NZ_RCOS01000096.1"/>
</dbReference>
<comment type="caution">
    <text evidence="1">The sequence shown here is derived from an EMBL/GenBank/DDBJ whole genome shotgun (WGS) entry which is preliminary data.</text>
</comment>
<protein>
    <recommendedName>
        <fullName evidence="5">Lrp/AsnC family transcriptional regulator</fullName>
    </recommendedName>
</protein>
<proteinExistence type="predicted"/>
<dbReference type="Proteomes" id="UP000316217">
    <property type="component" value="Unassembled WGS sequence"/>
</dbReference>
<evidence type="ECO:0000313" key="1">
    <source>
        <dbReference type="EMBL" id="RSN74339.1"/>
    </source>
</evidence>
<dbReference type="EMBL" id="RXII01000042">
    <property type="protein sequence ID" value="RZN62572.1"/>
    <property type="molecule type" value="Genomic_DNA"/>
</dbReference>
<sequence length="387" mass="45297">MNLAKIVSNEYIEYFRKISLVLDDTNLRIIDAIKKIGPRNMSRIARYVGEDPKKVSYRFNVIKNKTGLVIRALPSYSSMGLTNTVLFLPLSHVRVEPVKKALISMKIPKKIYRTYGNISGLMVQMIVPNQKIHSLSDIISSILLEEEKKSLKLLYLTDFIVPTLDFSRLSLTYKIWDYAPSELKKDFLKGERMKLEEKQTMVPVDKIDVYILSKLADDATIPFLQMTKETKISPARLKYHFDNHIIKRKMIRDYYIYFPRYSPEFAGFFSFEFTFDKEEYMERFLYALNRSIYSHGFAKELGKLRIVALMEIFWGDLSEVLQTLSELCVSGYLVDYKFSYIDLRNIYVSNLTPDMFDEKTGWNVPEDLGLSSVYLNKYKIKVKDEII</sequence>
<evidence type="ECO:0000313" key="4">
    <source>
        <dbReference type="Proteomes" id="UP000316217"/>
    </source>
</evidence>
<evidence type="ECO:0008006" key="5">
    <source>
        <dbReference type="Google" id="ProtNLM"/>
    </source>
</evidence>
<reference evidence="2 4" key="2">
    <citation type="journal article" date="2019" name="Nat. Microbiol.">
        <title>Wide diversity of methane and short-chain alkane metabolisms in uncultured archaea.</title>
        <authorList>
            <person name="Borrel G."/>
            <person name="Adam P.S."/>
            <person name="McKay L.J."/>
            <person name="Chen L.X."/>
            <person name="Sierra-Garcia I.N."/>
            <person name="Sieber C.M."/>
            <person name="Letourneur Q."/>
            <person name="Ghozlane A."/>
            <person name="Andersen G.L."/>
            <person name="Li W.J."/>
            <person name="Hallam S.J."/>
            <person name="Muyzer G."/>
            <person name="de Oliveira V.M."/>
            <person name="Inskeep W.P."/>
            <person name="Banfield J.F."/>
            <person name="Gribaldo S."/>
        </authorList>
    </citation>
    <scope>NUCLEOTIDE SEQUENCE [LARGE SCALE GENOMIC DNA]</scope>
    <source>
        <strain evidence="2">NM4</strain>
    </source>
</reference>
<name>A0A3R9RN85_9CREN</name>
<accession>A0A3R9RN85</accession>
<organism evidence="1 3">
    <name type="scientific">Candidatus Methanodesulfokora washburnensis</name>
    <dbReference type="NCBI Taxonomy" id="2478471"/>
    <lineage>
        <taxon>Archaea</taxon>
        <taxon>Thermoproteota</taxon>
        <taxon>Candidatus Korarchaeia</taxon>
        <taxon>Candidatus Korarchaeia incertae sedis</taxon>
        <taxon>Candidatus Methanodesulfokora</taxon>
    </lineage>
</organism>
<reference evidence="1 3" key="1">
    <citation type="submission" date="2018-10" db="EMBL/GenBank/DDBJ databases">
        <title>Co-occurring genomic capacity for anaerobic methane metabolism and dissimilatory sulfite reduction discovered in the Korarchaeota.</title>
        <authorList>
            <person name="Mckay L.J."/>
            <person name="Dlakic M."/>
            <person name="Fields M.W."/>
            <person name="Delmont T.O."/>
            <person name="Eren A.M."/>
            <person name="Jay Z.J."/>
            <person name="Klingelsmith K.B."/>
            <person name="Rusch D.B."/>
            <person name="Inskeep W.P."/>
        </authorList>
    </citation>
    <scope>NUCLEOTIDE SEQUENCE [LARGE SCALE GENOMIC DNA]</scope>
    <source>
        <strain evidence="1 3">MDKW</strain>
    </source>
</reference>
<gene>
    <name evidence="1" type="ORF">D6D85_08195</name>
    <name evidence="2" type="ORF">EF810_02405</name>
</gene>
<evidence type="ECO:0000313" key="2">
    <source>
        <dbReference type="EMBL" id="RZN62572.1"/>
    </source>
</evidence>
<keyword evidence="3" id="KW-1185">Reference proteome</keyword>
<dbReference type="EMBL" id="RCOS01000096">
    <property type="protein sequence ID" value="RSN74339.1"/>
    <property type="molecule type" value="Genomic_DNA"/>
</dbReference>
<evidence type="ECO:0000313" key="3">
    <source>
        <dbReference type="Proteomes" id="UP000277582"/>
    </source>
</evidence>
<dbReference type="Proteomes" id="UP000277582">
    <property type="component" value="Unassembled WGS sequence"/>
</dbReference>
<dbReference type="AlphaFoldDB" id="A0A3R9RN85"/>